<evidence type="ECO:0000313" key="3">
    <source>
        <dbReference type="EMBL" id="AOS63995.1"/>
    </source>
</evidence>
<sequence>MREYGTRPMPSSLGAGNTSDSGSRVQSEYSDCTAVTGCTAWARRIVFTPVSDKPMWRILPSVTNSAAVGWGWVGLLPGLALVGLCTGPLLSLSSISLQYVLPESRRSEGFSVAFVVQSVGFVSGSFSIGVLDIGTAIGLGVVARSSPHCSYWAPGASGDHCAESWMSPVGQRGDAPTGLR</sequence>
<keyword evidence="4" id="KW-1185">Reference proteome</keyword>
<accession>A0AAC9HT42</accession>
<feature type="transmembrane region" description="Helical" evidence="2">
    <location>
        <begin position="110"/>
        <end position="131"/>
    </location>
</feature>
<evidence type="ECO:0000256" key="2">
    <source>
        <dbReference type="SAM" id="Phobius"/>
    </source>
</evidence>
<name>A0AAC9HT42_9PSEU</name>
<organism evidence="3 4">
    <name type="scientific">Actinoalloteichus hymeniacidonis</name>
    <dbReference type="NCBI Taxonomy" id="340345"/>
    <lineage>
        <taxon>Bacteria</taxon>
        <taxon>Bacillati</taxon>
        <taxon>Actinomycetota</taxon>
        <taxon>Actinomycetes</taxon>
        <taxon>Pseudonocardiales</taxon>
        <taxon>Pseudonocardiaceae</taxon>
        <taxon>Actinoalloteichus</taxon>
    </lineage>
</organism>
<dbReference type="Proteomes" id="UP000095210">
    <property type="component" value="Chromosome"/>
</dbReference>
<dbReference type="SUPFAM" id="SSF103473">
    <property type="entry name" value="MFS general substrate transporter"/>
    <property type="match status" value="1"/>
</dbReference>
<feature type="region of interest" description="Disordered" evidence="1">
    <location>
        <begin position="1"/>
        <end position="24"/>
    </location>
</feature>
<evidence type="ECO:0000256" key="1">
    <source>
        <dbReference type="SAM" id="MobiDB-lite"/>
    </source>
</evidence>
<keyword evidence="2" id="KW-0472">Membrane</keyword>
<proteinExistence type="predicted"/>
<evidence type="ECO:0000313" key="4">
    <source>
        <dbReference type="Proteomes" id="UP000095210"/>
    </source>
</evidence>
<protein>
    <submittedName>
        <fullName evidence="3">Uncharacterized protein</fullName>
    </submittedName>
</protein>
<gene>
    <name evidence="3" type="ORF">TL08_15965</name>
</gene>
<keyword evidence="2" id="KW-1133">Transmembrane helix</keyword>
<feature type="transmembrane region" description="Helical" evidence="2">
    <location>
        <begin position="67"/>
        <end position="90"/>
    </location>
</feature>
<dbReference type="InterPro" id="IPR036259">
    <property type="entry name" value="MFS_trans_sf"/>
</dbReference>
<reference evidence="4" key="1">
    <citation type="submission" date="2016-03" db="EMBL/GenBank/DDBJ databases">
        <title>Complete genome sequence of the type strain Actinoalloteichus hymeniacidonis DSM 45092.</title>
        <authorList>
            <person name="Schaffert L."/>
            <person name="Albersmeier A."/>
            <person name="Winkler A."/>
            <person name="Kalinowski J."/>
            <person name="Zotchev S."/>
            <person name="Ruckert C."/>
        </authorList>
    </citation>
    <scope>NUCLEOTIDE SEQUENCE [LARGE SCALE GENOMIC DNA]</scope>
    <source>
        <strain evidence="4">HPA177(T) (DSM 45092(T))</strain>
    </source>
</reference>
<dbReference type="EMBL" id="CP014859">
    <property type="protein sequence ID" value="AOS63995.1"/>
    <property type="molecule type" value="Genomic_DNA"/>
</dbReference>
<keyword evidence="2" id="KW-0812">Transmembrane</keyword>
<dbReference type="AlphaFoldDB" id="A0AAC9HT42"/>
<feature type="compositionally biased region" description="Polar residues" evidence="1">
    <location>
        <begin position="14"/>
        <end position="24"/>
    </location>
</feature>
<dbReference type="KEGG" id="ahm:TL08_15965"/>